<name>A0A1B6KHS2_9HEMI</name>
<sequence>ILLSHTVEMTRLVYIANSGLKMIPLVLTVLLVIVSVTAFYQVHPPRQYGYGQPSWGASNPRTPYMNPFYALEPIYLSRHSRVYAGQPSWRASNPRTPRMNLISVLKPSYLSQHSRFSTLRWACDHRSVHFHSELGCKPSFAAGSTCPLFFECGILELRRNATSCVVYGLEAYVGDVVEHHTGISDPCIPSCTCTRSYAQHATRYHWSCNQEDCSHIPSPPPGCFWLKELNKCCPSRRLVCQEKLPRCEYKEATYYDDTYFYAFKDAVCVKCLCTPSFNGILKEPWCTEIGCDLEIKYGEELANGCAPIYSEDSCCPTRWRCPTPKDYVKRADTPATEEAGVCQFGDLVLNVGDSIMPANVVTCRCNIPPYVVCY</sequence>
<evidence type="ECO:0000313" key="2">
    <source>
        <dbReference type="EMBL" id="JAT10965.1"/>
    </source>
</evidence>
<accession>A0A1B6KHS2</accession>
<organism evidence="2">
    <name type="scientific">Graphocephala atropunctata</name>
    <dbReference type="NCBI Taxonomy" id="36148"/>
    <lineage>
        <taxon>Eukaryota</taxon>
        <taxon>Metazoa</taxon>
        <taxon>Ecdysozoa</taxon>
        <taxon>Arthropoda</taxon>
        <taxon>Hexapoda</taxon>
        <taxon>Insecta</taxon>
        <taxon>Pterygota</taxon>
        <taxon>Neoptera</taxon>
        <taxon>Paraneoptera</taxon>
        <taxon>Hemiptera</taxon>
        <taxon>Auchenorrhyncha</taxon>
        <taxon>Membracoidea</taxon>
        <taxon>Cicadellidae</taxon>
        <taxon>Cicadellinae</taxon>
        <taxon>Cicadellini</taxon>
        <taxon>Graphocephala</taxon>
    </lineage>
</organism>
<keyword evidence="1" id="KW-0812">Transmembrane</keyword>
<proteinExistence type="predicted"/>
<feature type="transmembrane region" description="Helical" evidence="1">
    <location>
        <begin position="20"/>
        <end position="40"/>
    </location>
</feature>
<evidence type="ECO:0008006" key="3">
    <source>
        <dbReference type="Google" id="ProtNLM"/>
    </source>
</evidence>
<evidence type="ECO:0000256" key="1">
    <source>
        <dbReference type="SAM" id="Phobius"/>
    </source>
</evidence>
<protein>
    <recommendedName>
        <fullName evidence="3">VWFC domain-containing protein</fullName>
    </recommendedName>
</protein>
<feature type="non-terminal residue" evidence="2">
    <location>
        <position position="1"/>
    </location>
</feature>
<keyword evidence="1" id="KW-0472">Membrane</keyword>
<gene>
    <name evidence="2" type="ORF">g.32588</name>
</gene>
<reference evidence="2" key="1">
    <citation type="submission" date="2015-11" db="EMBL/GenBank/DDBJ databases">
        <title>De novo transcriptome assembly of four potential Pierce s Disease insect vectors from Arizona vineyards.</title>
        <authorList>
            <person name="Tassone E.E."/>
        </authorList>
    </citation>
    <scope>NUCLEOTIDE SEQUENCE</scope>
</reference>
<dbReference type="EMBL" id="GEBQ01029012">
    <property type="protein sequence ID" value="JAT10965.1"/>
    <property type="molecule type" value="Transcribed_RNA"/>
</dbReference>
<keyword evidence="1" id="KW-1133">Transmembrane helix</keyword>
<dbReference type="AlphaFoldDB" id="A0A1B6KHS2"/>